<organism evidence="1 2">
    <name type="scientific">Demequina litorisediminis</name>
    <dbReference type="NCBI Taxonomy" id="1849022"/>
    <lineage>
        <taxon>Bacteria</taxon>
        <taxon>Bacillati</taxon>
        <taxon>Actinomycetota</taxon>
        <taxon>Actinomycetes</taxon>
        <taxon>Micrococcales</taxon>
        <taxon>Demequinaceae</taxon>
        <taxon>Demequina</taxon>
    </lineage>
</organism>
<sequence>MTGSSSLVWDPLLAETRLATELTITGLRHLAQAPTKADIWIGSVSDVKAPSTLASTPLHQASSD</sequence>
<evidence type="ECO:0000313" key="1">
    <source>
        <dbReference type="EMBL" id="GMA37892.1"/>
    </source>
</evidence>
<dbReference type="Proteomes" id="UP001157125">
    <property type="component" value="Unassembled WGS sequence"/>
</dbReference>
<accession>A0ABQ6IL44</accession>
<dbReference type="EMBL" id="BSUN01000003">
    <property type="protein sequence ID" value="GMA37892.1"/>
    <property type="molecule type" value="Genomic_DNA"/>
</dbReference>
<reference evidence="2" key="1">
    <citation type="journal article" date="2019" name="Int. J. Syst. Evol. Microbiol.">
        <title>The Global Catalogue of Microorganisms (GCM) 10K type strain sequencing project: providing services to taxonomists for standard genome sequencing and annotation.</title>
        <authorList>
            <consortium name="The Broad Institute Genomics Platform"/>
            <consortium name="The Broad Institute Genome Sequencing Center for Infectious Disease"/>
            <person name="Wu L."/>
            <person name="Ma J."/>
        </authorList>
    </citation>
    <scope>NUCLEOTIDE SEQUENCE [LARGE SCALE GENOMIC DNA]</scope>
    <source>
        <strain evidence="2">NBRC 112299</strain>
    </source>
</reference>
<proteinExistence type="predicted"/>
<evidence type="ECO:0000313" key="2">
    <source>
        <dbReference type="Proteomes" id="UP001157125"/>
    </source>
</evidence>
<protein>
    <submittedName>
        <fullName evidence="1">Uncharacterized protein</fullName>
    </submittedName>
</protein>
<gene>
    <name evidence="1" type="ORF">GCM10025876_40960</name>
</gene>
<comment type="caution">
    <text evidence="1">The sequence shown here is derived from an EMBL/GenBank/DDBJ whole genome shotgun (WGS) entry which is preliminary data.</text>
</comment>
<name>A0ABQ6IL44_9MICO</name>
<dbReference type="RefSeq" id="WP_284329577.1">
    <property type="nucleotide sequence ID" value="NZ_BSUN01000003.1"/>
</dbReference>
<keyword evidence="2" id="KW-1185">Reference proteome</keyword>